<keyword evidence="1" id="KW-0472">Membrane</keyword>
<evidence type="ECO:0000313" key="2">
    <source>
        <dbReference type="Proteomes" id="UP000189705"/>
    </source>
</evidence>
<name>A0A3Q0FM97_ALLSI</name>
<dbReference type="AlphaFoldDB" id="A0A3Q0FM97"/>
<sequence length="380" mass="42935">MYEGSERLRVVKGRGSICVSQEGGGDEVGESECEDTWSPVGKDGYWRCWSDSSDVYKNCGCVWQLFNYNFRCSIRGKHTFNWKNCSVPLRKGSKRGTLTLDLIYSRSSIPHESCGLWWICGQWAYRQLPSNWTGTCYLGTLIPGVWLKQPTATGIKTIPPSTHRAKRSADNSFEAIAKGGNQKWGDEEWPAERIIQYYGPATWEPNVVGREPMYLTNRFVRLQAVVEIVTNKTAAALRLIGDQLTQLRTTVLQNRLALDYLLASEGGVCKKLNLSDCCVEIDDNGELIKALADDMEKVAHVPVQKWNGWRMDWFSNWLPQLGWVRGGIACFLLLISGCALLPCILPCMYSIVKQTAKNVAHHEMFVRYQALALAEDYQNL</sequence>
<protein>
    <submittedName>
        <fullName evidence="3">Syncytin-2-like</fullName>
    </submittedName>
</protein>
<dbReference type="InParanoid" id="A0A3Q0FM97"/>
<organism evidence="2 3">
    <name type="scientific">Alligator sinensis</name>
    <name type="common">Chinese alligator</name>
    <dbReference type="NCBI Taxonomy" id="38654"/>
    <lineage>
        <taxon>Eukaryota</taxon>
        <taxon>Metazoa</taxon>
        <taxon>Chordata</taxon>
        <taxon>Craniata</taxon>
        <taxon>Vertebrata</taxon>
        <taxon>Euteleostomi</taxon>
        <taxon>Archelosauria</taxon>
        <taxon>Archosauria</taxon>
        <taxon>Crocodylia</taxon>
        <taxon>Alligatoridae</taxon>
        <taxon>Alligatorinae</taxon>
        <taxon>Alligator</taxon>
    </lineage>
</organism>
<dbReference type="GeneID" id="112548128"/>
<accession>A0A3Q0FM97</accession>
<dbReference type="PANTHER" id="PTHR10424">
    <property type="entry name" value="VIRAL ENVELOPE PROTEIN"/>
    <property type="match status" value="1"/>
</dbReference>
<dbReference type="STRING" id="38654.A0A3Q0FM97"/>
<dbReference type="Pfam" id="PF00429">
    <property type="entry name" value="TLV_coat"/>
    <property type="match status" value="1"/>
</dbReference>
<keyword evidence="1" id="KW-0812">Transmembrane</keyword>
<feature type="transmembrane region" description="Helical" evidence="1">
    <location>
        <begin position="323"/>
        <end position="345"/>
    </location>
</feature>
<gene>
    <name evidence="3" type="primary">LOC112548128</name>
</gene>
<dbReference type="Gene3D" id="1.10.287.210">
    <property type="match status" value="1"/>
</dbReference>
<evidence type="ECO:0000313" key="3">
    <source>
        <dbReference type="RefSeq" id="XP_025048397.1"/>
    </source>
</evidence>
<dbReference type="SUPFAM" id="SSF58069">
    <property type="entry name" value="Virus ectodomain"/>
    <property type="match status" value="1"/>
</dbReference>
<keyword evidence="2" id="KW-1185">Reference proteome</keyword>
<proteinExistence type="predicted"/>
<dbReference type="RefSeq" id="XP_025048397.1">
    <property type="nucleotide sequence ID" value="XM_025192612.1"/>
</dbReference>
<dbReference type="Proteomes" id="UP000189705">
    <property type="component" value="Unplaced"/>
</dbReference>
<evidence type="ECO:0000256" key="1">
    <source>
        <dbReference type="SAM" id="Phobius"/>
    </source>
</evidence>
<dbReference type="KEGG" id="asn:112548128"/>
<dbReference type="InterPro" id="IPR018154">
    <property type="entry name" value="TLV/ENV_coat_polyprotein"/>
</dbReference>
<reference evidence="3" key="1">
    <citation type="submission" date="2025-08" db="UniProtKB">
        <authorList>
            <consortium name="RefSeq"/>
        </authorList>
    </citation>
    <scope>IDENTIFICATION</scope>
</reference>
<keyword evidence="1" id="KW-1133">Transmembrane helix</keyword>